<sequence>MSYPTVVAFDTDMTLWIGLLNFITWGRGWGASMIQEDNIERIDRYQLRDRSNLMNVIELAVDVPNIISDVLQNNAKLAIVSRNLSKAMCDRALYYFSTIKPDGSEASIIHMVNYDEVVNESKANHFRRIASWSGADYSEMLMFDDEGMNNVVRIELGTTFQIVNGGMGLNWGIYQLGLAAWRRARSLMIPSNPSGILNRQLIGYSGLPNSWIDLVRKGEGIVETEIPYRWGFGLYVTSSMDIAKYFSGLNGSWDPAEQSHVCEVWVKDYDAWLNVQKIWIAENGILQQMNNQMISPEEAGQNQENRDNFIAGTWGVWTPYVTFCQHFWMNDMPGIPFQRWSEMVIPTQVYRALIDLNVLSDALANRNFGLDAGPFPLQIKTWGIQPTDEARAEFLRYGESEMLLLSL</sequence>
<gene>
    <name evidence="1" type="ORF">CPB83DRAFT_852745</name>
</gene>
<dbReference type="OrthoDB" id="2865258at2759"/>
<name>A0A9P6EIV4_9AGAR</name>
<evidence type="ECO:0000313" key="2">
    <source>
        <dbReference type="Proteomes" id="UP000807306"/>
    </source>
</evidence>
<dbReference type="EMBL" id="MU157846">
    <property type="protein sequence ID" value="KAF9529479.1"/>
    <property type="molecule type" value="Genomic_DNA"/>
</dbReference>
<dbReference type="Proteomes" id="UP000807306">
    <property type="component" value="Unassembled WGS sequence"/>
</dbReference>
<dbReference type="AlphaFoldDB" id="A0A9P6EIV4"/>
<dbReference type="SUPFAM" id="SSF56784">
    <property type="entry name" value="HAD-like"/>
    <property type="match status" value="1"/>
</dbReference>
<dbReference type="InterPro" id="IPR036412">
    <property type="entry name" value="HAD-like_sf"/>
</dbReference>
<dbReference type="PANTHER" id="PTHR17901:SF14">
    <property type="entry name" value="MAGNESIUM-DEPENDENT PHOSPHATASE 1"/>
    <property type="match status" value="1"/>
</dbReference>
<protein>
    <submittedName>
        <fullName evidence="1">Acid phosphatase-domain-containing protein</fullName>
    </submittedName>
</protein>
<keyword evidence="2" id="KW-1185">Reference proteome</keyword>
<dbReference type="GO" id="GO:0003993">
    <property type="term" value="F:acid phosphatase activity"/>
    <property type="evidence" value="ECO:0007669"/>
    <property type="project" value="TreeGrafter"/>
</dbReference>
<dbReference type="Gene3D" id="3.40.50.1000">
    <property type="entry name" value="HAD superfamily/HAD-like"/>
    <property type="match status" value="1"/>
</dbReference>
<dbReference type="PANTHER" id="PTHR17901">
    <property type="entry name" value="MAGNESIUM-DEPENDENT PHOSPHATASE 1 MDP1"/>
    <property type="match status" value="1"/>
</dbReference>
<dbReference type="InterPro" id="IPR010036">
    <property type="entry name" value="MDP_1_eu_arc"/>
</dbReference>
<organism evidence="1 2">
    <name type="scientific">Crepidotus variabilis</name>
    <dbReference type="NCBI Taxonomy" id="179855"/>
    <lineage>
        <taxon>Eukaryota</taxon>
        <taxon>Fungi</taxon>
        <taxon>Dikarya</taxon>
        <taxon>Basidiomycota</taxon>
        <taxon>Agaricomycotina</taxon>
        <taxon>Agaricomycetes</taxon>
        <taxon>Agaricomycetidae</taxon>
        <taxon>Agaricales</taxon>
        <taxon>Agaricineae</taxon>
        <taxon>Crepidotaceae</taxon>
        <taxon>Crepidotus</taxon>
    </lineage>
</organism>
<comment type="caution">
    <text evidence="1">The sequence shown here is derived from an EMBL/GenBank/DDBJ whole genome shotgun (WGS) entry which is preliminary data.</text>
</comment>
<accession>A0A9P6EIV4</accession>
<reference evidence="1" key="1">
    <citation type="submission" date="2020-11" db="EMBL/GenBank/DDBJ databases">
        <authorList>
            <consortium name="DOE Joint Genome Institute"/>
            <person name="Ahrendt S."/>
            <person name="Riley R."/>
            <person name="Andreopoulos W."/>
            <person name="Labutti K."/>
            <person name="Pangilinan J."/>
            <person name="Ruiz-Duenas F.J."/>
            <person name="Barrasa J.M."/>
            <person name="Sanchez-Garcia M."/>
            <person name="Camarero S."/>
            <person name="Miyauchi S."/>
            <person name="Serrano A."/>
            <person name="Linde D."/>
            <person name="Babiker R."/>
            <person name="Drula E."/>
            <person name="Ayuso-Fernandez I."/>
            <person name="Pacheco R."/>
            <person name="Padilla G."/>
            <person name="Ferreira P."/>
            <person name="Barriuso J."/>
            <person name="Kellner H."/>
            <person name="Castanera R."/>
            <person name="Alfaro M."/>
            <person name="Ramirez L."/>
            <person name="Pisabarro A.G."/>
            <person name="Kuo A."/>
            <person name="Tritt A."/>
            <person name="Lipzen A."/>
            <person name="He G."/>
            <person name="Yan M."/>
            <person name="Ng V."/>
            <person name="Cullen D."/>
            <person name="Martin F."/>
            <person name="Rosso M.-N."/>
            <person name="Henrissat B."/>
            <person name="Hibbett D."/>
            <person name="Martinez A.T."/>
            <person name="Grigoriev I.V."/>
        </authorList>
    </citation>
    <scope>NUCLEOTIDE SEQUENCE</scope>
    <source>
        <strain evidence="1">CBS 506.95</strain>
    </source>
</reference>
<dbReference type="Pfam" id="PF12689">
    <property type="entry name" value="Acid_PPase"/>
    <property type="match status" value="1"/>
</dbReference>
<dbReference type="InterPro" id="IPR023214">
    <property type="entry name" value="HAD_sf"/>
</dbReference>
<proteinExistence type="predicted"/>
<evidence type="ECO:0000313" key="1">
    <source>
        <dbReference type="EMBL" id="KAF9529479.1"/>
    </source>
</evidence>